<keyword evidence="4" id="KW-1185">Reference proteome</keyword>
<accession>A0A9N9WTZ8</accession>
<evidence type="ECO:0000313" key="3">
    <source>
        <dbReference type="EMBL" id="CAG9804049.1"/>
    </source>
</evidence>
<dbReference type="OrthoDB" id="10527868at2759"/>
<reference evidence="3" key="1">
    <citation type="submission" date="2022-01" db="EMBL/GenBank/DDBJ databases">
        <authorList>
            <person name="King R."/>
        </authorList>
    </citation>
    <scope>NUCLEOTIDE SEQUENCE</scope>
</reference>
<gene>
    <name evidence="3" type="ORF">CHIRRI_LOCUS6944</name>
</gene>
<evidence type="ECO:0000313" key="4">
    <source>
        <dbReference type="Proteomes" id="UP001153620"/>
    </source>
</evidence>
<name>A0A9N9WTZ8_9DIPT</name>
<evidence type="ECO:0000256" key="1">
    <source>
        <dbReference type="SAM" id="MobiDB-lite"/>
    </source>
</evidence>
<dbReference type="AlphaFoldDB" id="A0A9N9WTZ8"/>
<keyword evidence="2" id="KW-0732">Signal</keyword>
<dbReference type="EMBL" id="OU895878">
    <property type="protein sequence ID" value="CAG9804049.1"/>
    <property type="molecule type" value="Genomic_DNA"/>
</dbReference>
<proteinExistence type="predicted"/>
<feature type="signal peptide" evidence="2">
    <location>
        <begin position="1"/>
        <end position="20"/>
    </location>
</feature>
<dbReference type="Proteomes" id="UP001153620">
    <property type="component" value="Chromosome 2"/>
</dbReference>
<evidence type="ECO:0000256" key="2">
    <source>
        <dbReference type="SAM" id="SignalP"/>
    </source>
</evidence>
<organism evidence="3 4">
    <name type="scientific">Chironomus riparius</name>
    <dbReference type="NCBI Taxonomy" id="315576"/>
    <lineage>
        <taxon>Eukaryota</taxon>
        <taxon>Metazoa</taxon>
        <taxon>Ecdysozoa</taxon>
        <taxon>Arthropoda</taxon>
        <taxon>Hexapoda</taxon>
        <taxon>Insecta</taxon>
        <taxon>Pterygota</taxon>
        <taxon>Neoptera</taxon>
        <taxon>Endopterygota</taxon>
        <taxon>Diptera</taxon>
        <taxon>Nematocera</taxon>
        <taxon>Chironomoidea</taxon>
        <taxon>Chironomidae</taxon>
        <taxon>Chironominae</taxon>
        <taxon>Chironomus</taxon>
    </lineage>
</organism>
<reference evidence="3" key="2">
    <citation type="submission" date="2022-10" db="EMBL/GenBank/DDBJ databases">
        <authorList>
            <consortium name="ENA_rothamsted_submissions"/>
            <consortium name="culmorum"/>
            <person name="King R."/>
        </authorList>
    </citation>
    <scope>NUCLEOTIDE SEQUENCE</scope>
</reference>
<feature type="region of interest" description="Disordered" evidence="1">
    <location>
        <begin position="26"/>
        <end position="57"/>
    </location>
</feature>
<protein>
    <submittedName>
        <fullName evidence="3">Uncharacterized protein</fullName>
    </submittedName>
</protein>
<sequence>MNTFFITFVIIFITLNVAYGRPGPKEELSELNESNEEIPLSTKEPKGDIEPFDPNNGNINYYSRRIVCINKQCEITVCVNGKCKKETKNSNK</sequence>
<feature type="chain" id="PRO_5040126871" evidence="2">
    <location>
        <begin position="21"/>
        <end position="92"/>
    </location>
</feature>